<proteinExistence type="predicted"/>
<gene>
    <name evidence="1" type="ORF">HKBW3S09_00562</name>
    <name evidence="2" type="ORF">HKBW3S34_01665</name>
    <name evidence="3" type="ORF">HKBW3S44_01287</name>
    <name evidence="4" type="ORF">HKBW3S47_01429</name>
</gene>
<name>A0A6V8QA25_9ACTN</name>
<dbReference type="AlphaFoldDB" id="A0A6V8QA25"/>
<dbReference type="EMBL" id="BLRZ01000097">
    <property type="protein sequence ID" value="GFP30746.1"/>
    <property type="molecule type" value="Genomic_DNA"/>
</dbReference>
<protein>
    <submittedName>
        <fullName evidence="4">Uncharacterized protein</fullName>
    </submittedName>
</protein>
<dbReference type="EMBL" id="BLSC01000119">
    <property type="protein sequence ID" value="GFP37611.1"/>
    <property type="molecule type" value="Genomic_DNA"/>
</dbReference>
<evidence type="ECO:0000313" key="8">
    <source>
        <dbReference type="Proteomes" id="UP000588083"/>
    </source>
</evidence>
<keyword evidence="8" id="KW-1185">Reference proteome</keyword>
<evidence type="ECO:0000313" key="3">
    <source>
        <dbReference type="EMBL" id="GFP37611.1"/>
    </source>
</evidence>
<organism evidence="4 6">
    <name type="scientific">Candidatus Hakubella thermalkaliphila</name>
    <dbReference type="NCBI Taxonomy" id="2754717"/>
    <lineage>
        <taxon>Bacteria</taxon>
        <taxon>Bacillati</taxon>
        <taxon>Actinomycetota</taxon>
        <taxon>Actinomycetota incertae sedis</taxon>
        <taxon>Candidatus Hakubellales</taxon>
        <taxon>Candidatus Hakubellaceae</taxon>
        <taxon>Candidatus Hakubella</taxon>
    </lineage>
</organism>
<dbReference type="EMBL" id="BLRW01000051">
    <property type="protein sequence ID" value="GFP23095.1"/>
    <property type="molecule type" value="Genomic_DNA"/>
</dbReference>
<comment type="caution">
    <text evidence="4">The sequence shown here is derived from an EMBL/GenBank/DDBJ whole genome shotgun (WGS) entry which is preliminary data.</text>
</comment>
<evidence type="ECO:0000313" key="4">
    <source>
        <dbReference type="EMBL" id="GFP39731.1"/>
    </source>
</evidence>
<reference evidence="5 6" key="1">
    <citation type="journal article" date="2020" name="Front. Microbiol.">
        <title>Single-cell genomics of novel Actinobacteria with the Wood-Ljungdahl pathway discovered in a serpentinizing system.</title>
        <authorList>
            <person name="Merino N."/>
            <person name="Kawai M."/>
            <person name="Boyd E.S."/>
            <person name="Colman D.R."/>
            <person name="McGlynn S.E."/>
            <person name="Nealson K.H."/>
            <person name="Kurokawa K."/>
            <person name="Hongoh Y."/>
        </authorList>
    </citation>
    <scope>NUCLEOTIDE SEQUENCE [LARGE SCALE GENOMIC DNA]</scope>
    <source>
        <strain evidence="1 7">S09_30</strain>
        <strain evidence="2 8">S34</strain>
        <strain evidence="3 5">S44</strain>
        <strain evidence="4 6">S47</strain>
    </source>
</reference>
<evidence type="ECO:0000313" key="5">
    <source>
        <dbReference type="Proteomes" id="UP000561271"/>
    </source>
</evidence>
<dbReference type="Proteomes" id="UP000588083">
    <property type="component" value="Unassembled WGS sequence"/>
</dbReference>
<dbReference type="RefSeq" id="WP_176231793.1">
    <property type="nucleotide sequence ID" value="NZ_BLRZ01000097.1"/>
</dbReference>
<evidence type="ECO:0000313" key="7">
    <source>
        <dbReference type="Proteomes" id="UP000585609"/>
    </source>
</evidence>
<evidence type="ECO:0000313" key="1">
    <source>
        <dbReference type="EMBL" id="GFP23095.1"/>
    </source>
</evidence>
<evidence type="ECO:0000313" key="6">
    <source>
        <dbReference type="Proteomes" id="UP000569018"/>
    </source>
</evidence>
<evidence type="ECO:0000313" key="2">
    <source>
        <dbReference type="EMBL" id="GFP30746.1"/>
    </source>
</evidence>
<accession>A0A6V8QA25</accession>
<sequence>MSKEARYKTEIIVPKPKTEVVSKTANIKGNPCLEILQLAVEKAAKDRGGSVGQTYSDNAGRKRTCLMSVLAPSFPLGVGISLRGDGRLNFHYDAIGGREAAQSICNDVTQNYLVIAWMRAQRELGFTVQVEDRQVAPGRRVIVVTGVK</sequence>
<dbReference type="Proteomes" id="UP000561271">
    <property type="component" value="Unassembled WGS sequence"/>
</dbReference>
<dbReference type="Proteomes" id="UP000585609">
    <property type="component" value="Unassembled WGS sequence"/>
</dbReference>
<dbReference type="Proteomes" id="UP000569018">
    <property type="component" value="Unassembled WGS sequence"/>
</dbReference>
<dbReference type="EMBL" id="BLSD01000082">
    <property type="protein sequence ID" value="GFP39731.1"/>
    <property type="molecule type" value="Genomic_DNA"/>
</dbReference>